<evidence type="ECO:0000259" key="2">
    <source>
        <dbReference type="Pfam" id="PF22788"/>
    </source>
</evidence>
<reference evidence="4" key="1">
    <citation type="submission" date="2018-12" db="EMBL/GenBank/DDBJ databases">
        <title>The complete genome of Metarhizium rileyi, a key fungal pathogen of Lepidoptera.</title>
        <authorList>
            <person name="Binneck E."/>
            <person name="Lastra C.C.L."/>
            <person name="Sosa-Gomez D.R."/>
        </authorList>
    </citation>
    <scope>NUCLEOTIDE SEQUENCE [LARGE SCALE GENOMIC DNA]</scope>
    <source>
        <strain evidence="4">Cep018-CH2</strain>
    </source>
</reference>
<sequence length="489" mass="54102">MDHIRGILAAVPATWPSTKSATNAYDAAIKQHTAMLVKSAAEIRAAVLSNPEPFLETLDPSSHSIGYLFVLENLLEQFDPASPISQAAILDKVVEFILHFDIVQIRYYGQPMLALLEKIGSGRLFPPLVAVELLSTAILRLDPSGSLFTSTHFLLAKLAYNTNTVEAALQVLDCDILLFPNMGHSNDGKLLCEPSIAPASYISTQTGLTDTIRQSTVLEYDHIRGLAYMSSGKWSKAQAAFEKVISHPSKDKGVSKIMVESHKRWVLVGLLSQGRSPTLPYYTSGPATACYKTTGRPYINIAEAFSNAEAVKLRSLIEKSTLIWEEDGTSSLVAEVLSSYQKWQIIGLRQVYQRVDISKIRTMTLNALTGQPLANDEEVLALVNQMLQSGMLHGQIEQGIRENYLSFRENEDAMCEAEFAKQIAHSHHTIDLLGNQYQLMNERLGGSKEYLKHVFREQKRADKDNTDAGVGFDTQIEDEDLMAGIVPLT</sequence>
<keyword evidence="1" id="KW-0963">Cytoplasm</keyword>
<proteinExistence type="predicted"/>
<dbReference type="InterPro" id="IPR050756">
    <property type="entry name" value="CSN3"/>
</dbReference>
<dbReference type="Proteomes" id="UP000317257">
    <property type="component" value="Unassembled WGS sequence"/>
</dbReference>
<protein>
    <recommendedName>
        <fullName evidence="2">COP9 signalosome complex subunit 3 N-terminal helical repeats domain-containing protein</fullName>
    </recommendedName>
</protein>
<organism evidence="3 4">
    <name type="scientific">Metarhizium rileyi (strain RCEF 4871)</name>
    <name type="common">Nomuraea rileyi</name>
    <dbReference type="NCBI Taxonomy" id="1649241"/>
    <lineage>
        <taxon>Eukaryota</taxon>
        <taxon>Fungi</taxon>
        <taxon>Dikarya</taxon>
        <taxon>Ascomycota</taxon>
        <taxon>Pezizomycotina</taxon>
        <taxon>Sordariomycetes</taxon>
        <taxon>Hypocreomycetidae</taxon>
        <taxon>Hypocreales</taxon>
        <taxon>Clavicipitaceae</taxon>
        <taxon>Metarhizium</taxon>
    </lineage>
</organism>
<dbReference type="GO" id="GO:0008180">
    <property type="term" value="C:COP9 signalosome"/>
    <property type="evidence" value="ECO:0007669"/>
    <property type="project" value="TreeGrafter"/>
</dbReference>
<dbReference type="EMBL" id="SBHS01000001">
    <property type="protein sequence ID" value="TWU79134.1"/>
    <property type="molecule type" value="Genomic_DNA"/>
</dbReference>
<gene>
    <name evidence="3" type="ORF">ED733_008814</name>
</gene>
<feature type="domain" description="COP9 signalosome complex subunit 3 N-terminal helical repeats" evidence="2">
    <location>
        <begin position="36"/>
        <end position="284"/>
    </location>
</feature>
<dbReference type="PANTHER" id="PTHR10758:SF1">
    <property type="entry name" value="COP9 SIGNALOSOME COMPLEX SUBUNIT 3"/>
    <property type="match status" value="1"/>
</dbReference>
<dbReference type="AlphaFoldDB" id="A0A5C6GQ49"/>
<name>A0A5C6GQ49_METRR</name>
<evidence type="ECO:0000313" key="4">
    <source>
        <dbReference type="Proteomes" id="UP000317257"/>
    </source>
</evidence>
<evidence type="ECO:0000256" key="1">
    <source>
        <dbReference type="ARBA" id="ARBA00022490"/>
    </source>
</evidence>
<dbReference type="Pfam" id="PF22788">
    <property type="entry name" value="COP9_hel_rpt"/>
    <property type="match status" value="1"/>
</dbReference>
<dbReference type="InterPro" id="IPR055089">
    <property type="entry name" value="COP9_N"/>
</dbReference>
<accession>A0A5C6GQ49</accession>
<comment type="caution">
    <text evidence="3">The sequence shown here is derived from an EMBL/GenBank/DDBJ whole genome shotgun (WGS) entry which is preliminary data.</text>
</comment>
<dbReference type="PANTHER" id="PTHR10758">
    <property type="entry name" value="26S PROTEASOME NON-ATPASE REGULATORY SUBUNIT 3/COP9 SIGNALOSOME COMPLEX SUBUNIT 3"/>
    <property type="match status" value="1"/>
</dbReference>
<evidence type="ECO:0000313" key="3">
    <source>
        <dbReference type="EMBL" id="TWU79134.1"/>
    </source>
</evidence>
<dbReference type="GO" id="GO:0006511">
    <property type="term" value="P:ubiquitin-dependent protein catabolic process"/>
    <property type="evidence" value="ECO:0007669"/>
    <property type="project" value="TreeGrafter"/>
</dbReference>